<comment type="caution">
    <text evidence="2">The sequence shown here is derived from an EMBL/GenBank/DDBJ whole genome shotgun (WGS) entry which is preliminary data.</text>
</comment>
<feature type="domain" description="N-acetyltransferase" evidence="1">
    <location>
        <begin position="10"/>
        <end position="167"/>
    </location>
</feature>
<dbReference type="Proteomes" id="UP000570474">
    <property type="component" value="Unassembled WGS sequence"/>
</dbReference>
<protein>
    <submittedName>
        <fullName evidence="2">GNAT family N-acetyltransferase</fullName>
    </submittedName>
</protein>
<keyword evidence="3" id="KW-1185">Reference proteome</keyword>
<dbReference type="Gene3D" id="3.40.630.30">
    <property type="match status" value="1"/>
</dbReference>
<proteinExistence type="predicted"/>
<dbReference type="InterPro" id="IPR051531">
    <property type="entry name" value="N-acetyltransferase"/>
</dbReference>
<organism evidence="2 3">
    <name type="scientific">Chitinophaga varians</name>
    <dbReference type="NCBI Taxonomy" id="2202339"/>
    <lineage>
        <taxon>Bacteria</taxon>
        <taxon>Pseudomonadati</taxon>
        <taxon>Bacteroidota</taxon>
        <taxon>Chitinophagia</taxon>
        <taxon>Chitinophagales</taxon>
        <taxon>Chitinophagaceae</taxon>
        <taxon>Chitinophaga</taxon>
    </lineage>
</organism>
<dbReference type="InterPro" id="IPR000182">
    <property type="entry name" value="GNAT_dom"/>
</dbReference>
<dbReference type="PANTHER" id="PTHR43792">
    <property type="entry name" value="GNAT FAMILY, PUTATIVE (AFU_ORTHOLOGUE AFUA_3G00765)-RELATED-RELATED"/>
    <property type="match status" value="1"/>
</dbReference>
<keyword evidence="2" id="KW-0808">Transferase</keyword>
<dbReference type="GO" id="GO:0016747">
    <property type="term" value="F:acyltransferase activity, transferring groups other than amino-acyl groups"/>
    <property type="evidence" value="ECO:0007669"/>
    <property type="project" value="InterPro"/>
</dbReference>
<name>A0A847RVB9_9BACT</name>
<reference evidence="2 3" key="1">
    <citation type="submission" date="2020-04" db="EMBL/GenBank/DDBJ databases">
        <authorList>
            <person name="Yin C."/>
        </authorList>
    </citation>
    <scope>NUCLEOTIDE SEQUENCE [LARGE SCALE GENOMIC DNA]</scope>
    <source>
        <strain evidence="2 3">Ae27</strain>
    </source>
</reference>
<dbReference type="PANTHER" id="PTHR43792:SF1">
    <property type="entry name" value="N-ACETYLTRANSFERASE DOMAIN-CONTAINING PROTEIN"/>
    <property type="match status" value="1"/>
</dbReference>
<dbReference type="Pfam" id="PF13302">
    <property type="entry name" value="Acetyltransf_3"/>
    <property type="match status" value="1"/>
</dbReference>
<evidence type="ECO:0000313" key="3">
    <source>
        <dbReference type="Proteomes" id="UP000570474"/>
    </source>
</evidence>
<dbReference type="PROSITE" id="PS51186">
    <property type="entry name" value="GNAT"/>
    <property type="match status" value="1"/>
</dbReference>
<dbReference type="EMBL" id="JABAIA010000002">
    <property type="protein sequence ID" value="NLR66962.1"/>
    <property type="molecule type" value="Genomic_DNA"/>
</dbReference>
<accession>A0A847RVB9</accession>
<dbReference type="AlphaFoldDB" id="A0A847RVB9"/>
<evidence type="ECO:0000259" key="1">
    <source>
        <dbReference type="PROSITE" id="PS51186"/>
    </source>
</evidence>
<gene>
    <name evidence="2" type="ORF">HGH92_21825</name>
</gene>
<dbReference type="InterPro" id="IPR016181">
    <property type="entry name" value="Acyl_CoA_acyltransferase"/>
</dbReference>
<dbReference type="SUPFAM" id="SSF55729">
    <property type="entry name" value="Acyl-CoA N-acyltransferases (Nat)"/>
    <property type="match status" value="1"/>
</dbReference>
<evidence type="ECO:0000313" key="2">
    <source>
        <dbReference type="EMBL" id="NLR66962.1"/>
    </source>
</evidence>
<sequence length="168" mass="19098">MHTLYKSNSIIVREFLPEDLDLFLTLLEDPEVTRYLPAVTPERYKQLFATALEDYSKGLFSRWGIWDAVTNDFIGTCLARPFVEVPGQLEIGYTLAKAYWGKGIATAVSRALVEYCFTHTSVRDVVALTHLENIGSQKVLIKAGFSRAPHNIVRDQKEAAYFVLRRPE</sequence>